<organism evidence="3 4">
    <name type="scientific">Paractinoplanes ferrugineus</name>
    <dbReference type="NCBI Taxonomy" id="113564"/>
    <lineage>
        <taxon>Bacteria</taxon>
        <taxon>Bacillati</taxon>
        <taxon>Actinomycetota</taxon>
        <taxon>Actinomycetes</taxon>
        <taxon>Micromonosporales</taxon>
        <taxon>Micromonosporaceae</taxon>
        <taxon>Paractinoplanes</taxon>
    </lineage>
</organism>
<keyword evidence="4" id="KW-1185">Reference proteome</keyword>
<dbReference type="Proteomes" id="UP000598174">
    <property type="component" value="Unassembled WGS sequence"/>
</dbReference>
<accession>A0A919MFU1</accession>
<dbReference type="PROSITE" id="PS51257">
    <property type="entry name" value="PROKAR_LIPOPROTEIN"/>
    <property type="match status" value="1"/>
</dbReference>
<protein>
    <recommendedName>
        <fullName evidence="5">Secreted protein</fullName>
    </recommendedName>
</protein>
<dbReference type="EMBL" id="BOMM01000047">
    <property type="protein sequence ID" value="GIE13129.1"/>
    <property type="molecule type" value="Genomic_DNA"/>
</dbReference>
<name>A0A919MFU1_9ACTN</name>
<feature type="region of interest" description="Disordered" evidence="1">
    <location>
        <begin position="24"/>
        <end position="59"/>
    </location>
</feature>
<proteinExistence type="predicted"/>
<feature type="chain" id="PRO_5038711270" description="Secreted protein" evidence="2">
    <location>
        <begin position="29"/>
        <end position="161"/>
    </location>
</feature>
<gene>
    <name evidence="3" type="ORF">Afe05nite_49690</name>
</gene>
<dbReference type="AlphaFoldDB" id="A0A919MFU1"/>
<evidence type="ECO:0000313" key="4">
    <source>
        <dbReference type="Proteomes" id="UP000598174"/>
    </source>
</evidence>
<reference evidence="3" key="1">
    <citation type="submission" date="2021-01" db="EMBL/GenBank/DDBJ databases">
        <title>Whole genome shotgun sequence of Actinoplanes ferrugineus NBRC 15555.</title>
        <authorList>
            <person name="Komaki H."/>
            <person name="Tamura T."/>
        </authorList>
    </citation>
    <scope>NUCLEOTIDE SEQUENCE</scope>
    <source>
        <strain evidence="3">NBRC 15555</strain>
    </source>
</reference>
<evidence type="ECO:0000256" key="2">
    <source>
        <dbReference type="SAM" id="SignalP"/>
    </source>
</evidence>
<comment type="caution">
    <text evidence="3">The sequence shown here is derived from an EMBL/GenBank/DDBJ whole genome shotgun (WGS) entry which is preliminary data.</text>
</comment>
<evidence type="ECO:0000256" key="1">
    <source>
        <dbReference type="SAM" id="MobiDB-lite"/>
    </source>
</evidence>
<feature type="signal peptide" evidence="2">
    <location>
        <begin position="1"/>
        <end position="28"/>
    </location>
</feature>
<keyword evidence="2" id="KW-0732">Signal</keyword>
<sequence length="161" mass="15431">MTRLTISSAVCAVALALLSGCSSNESSEADTATPTASVVSAAPSSAPTDGPAASASATAKGGGAALCDEVAAAKRALNEELRRVAGPDGKVPPAEGKRLMTGLASALSDLAAAGDGELADALDALAAEASKAAKATDPLQAATSGSFDAAGRKLDDACTNA</sequence>
<evidence type="ECO:0000313" key="3">
    <source>
        <dbReference type="EMBL" id="GIE13129.1"/>
    </source>
</evidence>
<evidence type="ECO:0008006" key="5">
    <source>
        <dbReference type="Google" id="ProtNLM"/>
    </source>
</evidence>